<feature type="transmembrane region" description="Helical" evidence="1">
    <location>
        <begin position="129"/>
        <end position="149"/>
    </location>
</feature>
<evidence type="ECO:0000256" key="1">
    <source>
        <dbReference type="SAM" id="Phobius"/>
    </source>
</evidence>
<dbReference type="AlphaFoldDB" id="A0A501XQJ2"/>
<proteinExistence type="predicted"/>
<keyword evidence="1" id="KW-0812">Transmembrane</keyword>
<evidence type="ECO:0000313" key="3">
    <source>
        <dbReference type="Proteomes" id="UP000319897"/>
    </source>
</evidence>
<protein>
    <submittedName>
        <fullName evidence="2">Uncharacterized protein</fullName>
    </submittedName>
</protein>
<accession>A0A501XQJ2</accession>
<gene>
    <name evidence="2" type="ORF">FJQ54_04710</name>
</gene>
<keyword evidence="3" id="KW-1185">Reference proteome</keyword>
<comment type="caution">
    <text evidence="2">The sequence shown here is derived from an EMBL/GenBank/DDBJ whole genome shotgun (WGS) entry which is preliminary data.</text>
</comment>
<name>A0A501XQJ2_9SPHN</name>
<organism evidence="2 3">
    <name type="scientific">Sandaracinobacter neustonicus</name>
    <dbReference type="NCBI Taxonomy" id="1715348"/>
    <lineage>
        <taxon>Bacteria</taxon>
        <taxon>Pseudomonadati</taxon>
        <taxon>Pseudomonadota</taxon>
        <taxon>Alphaproteobacteria</taxon>
        <taxon>Sphingomonadales</taxon>
        <taxon>Sphingosinicellaceae</taxon>
        <taxon>Sandaracinobacter</taxon>
    </lineage>
</organism>
<reference evidence="2 3" key="1">
    <citation type="submission" date="2019-06" db="EMBL/GenBank/DDBJ databases">
        <authorList>
            <person name="Lee I."/>
            <person name="Jang G.I."/>
            <person name="Hwang C.Y."/>
        </authorList>
    </citation>
    <scope>NUCLEOTIDE SEQUENCE [LARGE SCALE GENOMIC DNA]</scope>
    <source>
        <strain evidence="2 3">PAMC 28131</strain>
    </source>
</reference>
<keyword evidence="1" id="KW-1133">Transmembrane helix</keyword>
<feature type="transmembrane region" description="Helical" evidence="1">
    <location>
        <begin position="155"/>
        <end position="181"/>
    </location>
</feature>
<dbReference type="EMBL" id="VFSU01000016">
    <property type="protein sequence ID" value="TPE62826.1"/>
    <property type="molecule type" value="Genomic_DNA"/>
</dbReference>
<evidence type="ECO:0000313" key="2">
    <source>
        <dbReference type="EMBL" id="TPE62826.1"/>
    </source>
</evidence>
<sequence>MSSKRNSLARACVVLAFKIAPPVRRSWFAAMAAEFDHVPEAERWRFVAGCLFTAVTERIISPAFIHEVARSVLVGGAMVWAALNIRFAGRMSVTDAFVLEVFGYGTALLFVVGAIATARFGFRATISLAAPLIAVLTMAATMIWLGSAPTPMSNLYLALIVEDLVILMFALALAVSAARLIPLRQGLN</sequence>
<keyword evidence="1" id="KW-0472">Membrane</keyword>
<dbReference type="Proteomes" id="UP000319897">
    <property type="component" value="Unassembled WGS sequence"/>
</dbReference>
<feature type="transmembrane region" description="Helical" evidence="1">
    <location>
        <begin position="101"/>
        <end position="122"/>
    </location>
</feature>
<dbReference type="RefSeq" id="WP_140927265.1">
    <property type="nucleotide sequence ID" value="NZ_VFSU01000016.1"/>
</dbReference>
<dbReference type="OrthoDB" id="7432768at2"/>